<dbReference type="SUPFAM" id="SSF56935">
    <property type="entry name" value="Porins"/>
    <property type="match status" value="1"/>
</dbReference>
<name>A0A532V072_UNCL8</name>
<evidence type="ECO:0000313" key="2">
    <source>
        <dbReference type="Proteomes" id="UP000319619"/>
    </source>
</evidence>
<dbReference type="Gene3D" id="2.40.160.60">
    <property type="entry name" value="Outer membrane protein transport protein (OMPP1/FadL/TodX)"/>
    <property type="match status" value="1"/>
</dbReference>
<proteinExistence type="predicted"/>
<accession>A0A532V072</accession>
<evidence type="ECO:0008006" key="3">
    <source>
        <dbReference type="Google" id="ProtNLM"/>
    </source>
</evidence>
<sequence>MMRIKAVIIFPLILFAVILLRTAPVLATGSIFSGLGYGVMENFTSSRAIGMGNVGIVLNDSISLNALNPAALAQIRQARVSMGGYISRQTMRDQYAQDIEDWWQVEYFSIAVMLKKGLAIGFFLSPYSRVQFRYGWNGEINGIPYYQSYQGNGGLSRAAFQFAVSLGRWGDIGVSPSLIWGQVEELRGSYFDESGYDDIEFLTSKKWLAFSGTAGLLLHPFHGLTIGAGFEPEVPISLNETFVYSTDDSSVVFQDEYRLAAKYYAGVSMALSSKWLLAGQMMYSPWSEINYLPEGASGYGDATSLAGGAEWTPGSWNDDFFFKRFNYRFGFRWETSYAESQGSAIDGYFASIGFGYPFGEGQQRFDLSLEYGSRGDLSANGGQENIFKIRAGLNLGGTWFVRPKPVWED</sequence>
<dbReference type="Proteomes" id="UP000319619">
    <property type="component" value="Unassembled WGS sequence"/>
</dbReference>
<gene>
    <name evidence="1" type="ORF">CEE37_06520</name>
</gene>
<comment type="caution">
    <text evidence="1">The sequence shown here is derived from an EMBL/GenBank/DDBJ whole genome shotgun (WGS) entry which is preliminary data.</text>
</comment>
<reference evidence="1 2" key="1">
    <citation type="submission" date="2017-06" db="EMBL/GenBank/DDBJ databases">
        <title>Novel microbial phyla capable of carbon fixation and sulfur reduction in deep-sea sediments.</title>
        <authorList>
            <person name="Huang J."/>
            <person name="Baker B."/>
            <person name="Wang Y."/>
        </authorList>
    </citation>
    <scope>NUCLEOTIDE SEQUENCE [LARGE SCALE GENOMIC DNA]</scope>
    <source>
        <strain evidence="1">B3_LCP</strain>
    </source>
</reference>
<protein>
    <recommendedName>
        <fullName evidence="3">Aromatic hydrocarbon degradation protein</fullName>
    </recommendedName>
</protein>
<dbReference type="EMBL" id="NJBN01000004">
    <property type="protein sequence ID" value="TKJ40614.1"/>
    <property type="molecule type" value="Genomic_DNA"/>
</dbReference>
<dbReference type="AlphaFoldDB" id="A0A532V072"/>
<organism evidence="1 2">
    <name type="scientific">candidate division LCP-89 bacterium B3_LCP</name>
    <dbReference type="NCBI Taxonomy" id="2012998"/>
    <lineage>
        <taxon>Bacteria</taxon>
        <taxon>Pseudomonadati</taxon>
        <taxon>Bacteria division LCP-89</taxon>
    </lineage>
</organism>
<evidence type="ECO:0000313" key="1">
    <source>
        <dbReference type="EMBL" id="TKJ40614.1"/>
    </source>
</evidence>